<evidence type="ECO:0000313" key="1">
    <source>
        <dbReference type="EMBL" id="UTH14187.1"/>
    </source>
</evidence>
<gene>
    <name evidence="1" type="primary">thiS</name>
    <name evidence="1" type="ORF">KFV11_02135</name>
</gene>
<sequence length="65" mass="7027">MTLTVNGEQYTTAAATIRALLDELNVDDDRVIVLLNDVPVAQKLWLTAELAAADRLELLEFVGGG</sequence>
<dbReference type="InterPro" id="IPR010035">
    <property type="entry name" value="Thi_S"/>
</dbReference>
<dbReference type="Proteomes" id="UP001057381">
    <property type="component" value="Chromosome"/>
</dbReference>
<dbReference type="EMBL" id="CP073809">
    <property type="protein sequence ID" value="UTH14187.1"/>
    <property type="molecule type" value="Genomic_DNA"/>
</dbReference>
<accession>A0A9Q9F1P9</accession>
<dbReference type="PANTHER" id="PTHR34472">
    <property type="entry name" value="SULFUR CARRIER PROTEIN THIS"/>
    <property type="match status" value="1"/>
</dbReference>
<name>A0A9Q9F1P9_9STAP</name>
<dbReference type="InterPro" id="IPR016155">
    <property type="entry name" value="Mopterin_synth/thiamin_S_b"/>
</dbReference>
<protein>
    <submittedName>
        <fullName evidence="1">Sulfur carrier protein ThiS</fullName>
    </submittedName>
</protein>
<dbReference type="SUPFAM" id="SSF54285">
    <property type="entry name" value="MoaD/ThiS"/>
    <property type="match status" value="1"/>
</dbReference>
<dbReference type="KEGG" id="mequ:KFV11_02135"/>
<dbReference type="CDD" id="cd00565">
    <property type="entry name" value="Ubl_ThiS"/>
    <property type="match status" value="1"/>
</dbReference>
<proteinExistence type="predicted"/>
<organism evidence="1 2">
    <name type="scientific">Macrococcus equipercicus</name>
    <dbReference type="NCBI Taxonomy" id="69967"/>
    <lineage>
        <taxon>Bacteria</taxon>
        <taxon>Bacillati</taxon>
        <taxon>Bacillota</taxon>
        <taxon>Bacilli</taxon>
        <taxon>Bacillales</taxon>
        <taxon>Staphylococcaceae</taxon>
        <taxon>Macrococcus</taxon>
    </lineage>
</organism>
<dbReference type="NCBIfam" id="TIGR01683">
    <property type="entry name" value="thiS"/>
    <property type="match status" value="1"/>
</dbReference>
<dbReference type="InterPro" id="IPR003749">
    <property type="entry name" value="ThiS/MoaD-like"/>
</dbReference>
<dbReference type="RefSeq" id="WP_254250220.1">
    <property type="nucleotide sequence ID" value="NZ_CP073809.1"/>
</dbReference>
<dbReference type="AlphaFoldDB" id="A0A9Q9F1P9"/>
<reference evidence="1" key="1">
    <citation type="submission" date="2021-04" db="EMBL/GenBank/DDBJ databases">
        <title>Complete Genome Sequences of Macrococcus spp. from dog and cattle.</title>
        <authorList>
            <person name="Schwendener S."/>
            <person name="Perreten V."/>
        </authorList>
    </citation>
    <scope>NUCLEOTIDE SEQUENCE</scope>
    <source>
        <strain evidence="1">Epi0143-OL</strain>
    </source>
</reference>
<dbReference type="PANTHER" id="PTHR34472:SF1">
    <property type="entry name" value="SULFUR CARRIER PROTEIN THIS"/>
    <property type="match status" value="1"/>
</dbReference>
<dbReference type="Pfam" id="PF02597">
    <property type="entry name" value="ThiS"/>
    <property type="match status" value="1"/>
</dbReference>
<dbReference type="Gene3D" id="3.10.20.30">
    <property type="match status" value="1"/>
</dbReference>
<evidence type="ECO:0000313" key="2">
    <source>
        <dbReference type="Proteomes" id="UP001057381"/>
    </source>
</evidence>
<dbReference type="InterPro" id="IPR012675">
    <property type="entry name" value="Beta-grasp_dom_sf"/>
</dbReference>